<evidence type="ECO:0000313" key="5">
    <source>
        <dbReference type="RefSeq" id="XP_012873507.1"/>
    </source>
</evidence>
<dbReference type="GO" id="GO:0005737">
    <property type="term" value="C:cytoplasm"/>
    <property type="evidence" value="ECO:0007669"/>
    <property type="project" value="UniProtKB-SubCell"/>
</dbReference>
<feature type="compositionally biased region" description="Basic and acidic residues" evidence="3">
    <location>
        <begin position="11"/>
        <end position="22"/>
    </location>
</feature>
<comment type="subcellular location">
    <subcellularLocation>
        <location evidence="1">Cytoplasm</location>
    </subcellularLocation>
</comment>
<protein>
    <submittedName>
        <fullName evidence="5">Cancer/testis antigen 55-like</fullName>
    </submittedName>
</protein>
<reference evidence="5" key="1">
    <citation type="submission" date="2025-08" db="UniProtKB">
        <authorList>
            <consortium name="RefSeq"/>
        </authorList>
    </citation>
    <scope>IDENTIFICATION</scope>
    <source>
        <tissue evidence="5">Kidney</tissue>
    </source>
</reference>
<name>A0A1S3FC15_DIPOR</name>
<evidence type="ECO:0000256" key="3">
    <source>
        <dbReference type="SAM" id="MobiDB-lite"/>
    </source>
</evidence>
<keyword evidence="2" id="KW-0963">Cytoplasm</keyword>
<dbReference type="PANTHER" id="PTHR45418:SF1">
    <property type="entry name" value="CANCER_TESTIS ANTIGEN 55"/>
    <property type="match status" value="1"/>
</dbReference>
<feature type="region of interest" description="Disordered" evidence="3">
    <location>
        <begin position="1"/>
        <end position="59"/>
    </location>
</feature>
<accession>A0A1S3FC15</accession>
<feature type="compositionally biased region" description="Basic and acidic residues" evidence="3">
    <location>
        <begin position="36"/>
        <end position="50"/>
    </location>
</feature>
<evidence type="ECO:0000256" key="1">
    <source>
        <dbReference type="ARBA" id="ARBA00004496"/>
    </source>
</evidence>
<gene>
    <name evidence="5" type="primary">LOC105986913</name>
</gene>
<dbReference type="KEGG" id="dord:105986913"/>
<sequence>MTVMTSAGDSLELHRKPTEDATRTFSKRQPPLGHSLDGRIRGKTVRRADTNEEQQETVQGESKLKTVEGFVTSFGSDHGWIDESIYFSADATGNASLKVGQKVTAVVEEDELSSRLKAIKANTLYPSTTQRKSDFLQVDAISENFEVVIQPDPKMRVLAGCVTRVKKNIVYIDKKLYFSLDIFSTGMIYFSSHSFFSMALSGFVPYKGDWVEIEYSKKSRNSKIKAHSVKPMNCKHVENIYITSIEERNGVIDYSIFFTLDSLKCPAGYEPQEYDLVNAVIVESTQVGCTWRAVSITPVQSSL</sequence>
<evidence type="ECO:0000256" key="2">
    <source>
        <dbReference type="ARBA" id="ARBA00022490"/>
    </source>
</evidence>
<evidence type="ECO:0000313" key="4">
    <source>
        <dbReference type="Proteomes" id="UP000081671"/>
    </source>
</evidence>
<proteinExistence type="predicted"/>
<dbReference type="OrthoDB" id="9573766at2759"/>
<dbReference type="InParanoid" id="A0A1S3FC15"/>
<organism evidence="4 5">
    <name type="scientific">Dipodomys ordii</name>
    <name type="common">Ord's kangaroo rat</name>
    <dbReference type="NCBI Taxonomy" id="10020"/>
    <lineage>
        <taxon>Eukaryota</taxon>
        <taxon>Metazoa</taxon>
        <taxon>Chordata</taxon>
        <taxon>Craniata</taxon>
        <taxon>Vertebrata</taxon>
        <taxon>Euteleostomi</taxon>
        <taxon>Mammalia</taxon>
        <taxon>Eutheria</taxon>
        <taxon>Euarchontoglires</taxon>
        <taxon>Glires</taxon>
        <taxon>Rodentia</taxon>
        <taxon>Castorimorpha</taxon>
        <taxon>Heteromyidae</taxon>
        <taxon>Dipodomyinae</taxon>
        <taxon>Dipodomys</taxon>
    </lineage>
</organism>
<dbReference type="RefSeq" id="XP_012873507.1">
    <property type="nucleotide sequence ID" value="XM_013018053.1"/>
</dbReference>
<dbReference type="GeneID" id="105986913"/>
<keyword evidence="4" id="KW-1185">Reference proteome</keyword>
<dbReference type="Proteomes" id="UP000081671">
    <property type="component" value="Unplaced"/>
</dbReference>
<dbReference type="AlphaFoldDB" id="A0A1S3FC15"/>
<dbReference type="PANTHER" id="PTHR45418">
    <property type="entry name" value="CANCER/TESTIS ANTIGEN 55"/>
    <property type="match status" value="1"/>
</dbReference>